<dbReference type="PANTHER" id="PTHR48094:SF11">
    <property type="entry name" value="GLUTATHIONE-INDEPENDENT GLYOXALASE HSP31-RELATED"/>
    <property type="match status" value="1"/>
</dbReference>
<sequence length="860" mass="99266">MEENLLNEIENFTSVKYLDDVTNNDICCNEDGQDNALINQLAIKDRQLILAAKCGKVLLEQKEELERQIDIITRDYQQRIDSLEQERHELRLLVEQVQSECETKIIESNEDKYELCRQLDDFRREQRLHDEQQTHTIQEITEINYKLSQELQTSRTTESRLQEQLRILRQQSDTVCQTNTEQTHQLYTVKQQFDNLHSQHLQLELDHHLLLEERDTLAHKLDECHRKYVAIEDEYRSLQETKFQNEKELNDAHELIHRLSQYNPENRVPTSFMQELQDDFGIYPHPATRLNSTVIDEDDNVIEDSPMEQGEHADDDDHHHAVETSQVQSNSFINEKCLLDELLQTEEFKREIVLVYKQLRSLCLELIYIHTHTYSNNISTTSSSISDTVDKVYDRLQNGCLISILFELKNLIKDMIEHEDVIEFKTEKDIAPNSKTILPSPSLATMNSYTSAYDDMNFILVPSSPQIRQNLTPSTGKLLRLDVGFTTGLYEPPKRILVVCSSHSRGVYLSEFAELYNILRRKFQGKEGVEFVIASPKGGSIPIDPTSHPRAEIQREEWSSAIRLLSQPSHHLLDDQHAHDYDAVYLPGGHAPMFDLVDHPHLKQLLLDFDMQMKPIAAICHGVVALINVRRINDTHSFIQGRVLTGFSLEEELLSTNEGENLVEKNPFILETKLKDHGAIYIKASPNKEHVIQDGLLLTGQNPTSTKQLAHRFSELIEQCAAQNYQQVNLTSSLPKTIITSHVALTNSNPSLLSRLKLAHLEYIQRHQHLIVFSGSTLFTDTSNLTHQDSSTMVILLATSDLKQAQRFIEHEPYTASKQIFDVTHIKPFKSLLPSANNQYLLNYHIQQELFKAHHHQARN</sequence>
<evidence type="ECO:0000256" key="4">
    <source>
        <dbReference type="SAM" id="Coils"/>
    </source>
</evidence>
<keyword evidence="2" id="KW-0456">Lyase</keyword>
<organism evidence="6 7">
    <name type="scientific">Adineta ricciae</name>
    <name type="common">Rotifer</name>
    <dbReference type="NCBI Taxonomy" id="249248"/>
    <lineage>
        <taxon>Eukaryota</taxon>
        <taxon>Metazoa</taxon>
        <taxon>Spiralia</taxon>
        <taxon>Gnathifera</taxon>
        <taxon>Rotifera</taxon>
        <taxon>Eurotatoria</taxon>
        <taxon>Bdelloidea</taxon>
        <taxon>Adinetida</taxon>
        <taxon>Adinetidae</taxon>
        <taxon>Adineta</taxon>
    </lineage>
</organism>
<accession>A0A814ADK8</accession>
<dbReference type="Proteomes" id="UP000663852">
    <property type="component" value="Unassembled WGS sequence"/>
</dbReference>
<evidence type="ECO:0000256" key="1">
    <source>
        <dbReference type="ARBA" id="ARBA00023016"/>
    </source>
</evidence>
<evidence type="ECO:0000259" key="5">
    <source>
        <dbReference type="Pfam" id="PF01965"/>
    </source>
</evidence>
<keyword evidence="1" id="KW-0346">Stress response</keyword>
<dbReference type="SUPFAM" id="SSF52317">
    <property type="entry name" value="Class I glutamine amidotransferase-like"/>
    <property type="match status" value="1"/>
</dbReference>
<evidence type="ECO:0000256" key="2">
    <source>
        <dbReference type="ARBA" id="ARBA00023239"/>
    </source>
</evidence>
<reference evidence="6" key="1">
    <citation type="submission" date="2021-02" db="EMBL/GenBank/DDBJ databases">
        <authorList>
            <person name="Nowell W R."/>
        </authorList>
    </citation>
    <scope>NUCLEOTIDE SEQUENCE</scope>
</reference>
<evidence type="ECO:0000313" key="7">
    <source>
        <dbReference type="Proteomes" id="UP000663852"/>
    </source>
</evidence>
<dbReference type="OrthoDB" id="10010801at2759"/>
<dbReference type="GO" id="GO:0005737">
    <property type="term" value="C:cytoplasm"/>
    <property type="evidence" value="ECO:0007669"/>
    <property type="project" value="TreeGrafter"/>
</dbReference>
<evidence type="ECO:0000313" key="6">
    <source>
        <dbReference type="EMBL" id="CAF0913310.1"/>
    </source>
</evidence>
<keyword evidence="4" id="KW-0175">Coiled coil</keyword>
<feature type="domain" description="DJ-1/PfpI" evidence="5">
    <location>
        <begin position="505"/>
        <end position="714"/>
    </location>
</feature>
<protein>
    <recommendedName>
        <fullName evidence="5">DJ-1/PfpI domain-containing protein</fullName>
    </recommendedName>
</protein>
<feature type="coiled-coil region" evidence="4">
    <location>
        <begin position="55"/>
        <end position="100"/>
    </location>
</feature>
<proteinExistence type="inferred from homology"/>
<dbReference type="CDD" id="cd03141">
    <property type="entry name" value="GATase1_Hsp31_like"/>
    <property type="match status" value="1"/>
</dbReference>
<dbReference type="Gene3D" id="3.40.50.880">
    <property type="match status" value="1"/>
</dbReference>
<dbReference type="EMBL" id="CAJNOJ010000036">
    <property type="protein sequence ID" value="CAF0913310.1"/>
    <property type="molecule type" value="Genomic_DNA"/>
</dbReference>
<dbReference type="AlphaFoldDB" id="A0A814ADK8"/>
<name>A0A814ADK8_ADIRI</name>
<gene>
    <name evidence="6" type="ORF">EDS130_LOCUS10386</name>
</gene>
<evidence type="ECO:0000256" key="3">
    <source>
        <dbReference type="ARBA" id="ARBA00038493"/>
    </source>
</evidence>
<dbReference type="Gene3D" id="3.30.70.1060">
    <property type="entry name" value="Dimeric alpha+beta barrel"/>
    <property type="match status" value="1"/>
</dbReference>
<dbReference type="GO" id="GO:0019243">
    <property type="term" value="P:methylglyoxal catabolic process to D-lactate via S-lactoyl-glutathione"/>
    <property type="evidence" value="ECO:0007669"/>
    <property type="project" value="TreeGrafter"/>
</dbReference>
<dbReference type="InterPro" id="IPR002818">
    <property type="entry name" value="DJ-1/PfpI"/>
</dbReference>
<dbReference type="PANTHER" id="PTHR48094">
    <property type="entry name" value="PROTEIN/NUCLEIC ACID DEGLYCASE DJ-1-RELATED"/>
    <property type="match status" value="1"/>
</dbReference>
<dbReference type="InterPro" id="IPR029062">
    <property type="entry name" value="Class_I_gatase-like"/>
</dbReference>
<comment type="similarity">
    <text evidence="3">Belongs to the peptidase C56 family. HSP31-like subfamily.</text>
</comment>
<dbReference type="GO" id="GO:0019172">
    <property type="term" value="F:glyoxalase III activity"/>
    <property type="evidence" value="ECO:0007669"/>
    <property type="project" value="TreeGrafter"/>
</dbReference>
<comment type="caution">
    <text evidence="6">The sequence shown here is derived from an EMBL/GenBank/DDBJ whole genome shotgun (WGS) entry which is preliminary data.</text>
</comment>
<dbReference type="Pfam" id="PF01965">
    <property type="entry name" value="DJ-1_PfpI"/>
    <property type="match status" value="1"/>
</dbReference>
<dbReference type="InterPro" id="IPR050325">
    <property type="entry name" value="Prot/Nucl_acid_deglycase"/>
</dbReference>